<comment type="caution">
    <text evidence="2">The sequence shown here is derived from an EMBL/GenBank/DDBJ whole genome shotgun (WGS) entry which is preliminary data.</text>
</comment>
<accession>A0ABS8WE26</accession>
<dbReference type="RefSeq" id="WP_233055054.1">
    <property type="nucleotide sequence ID" value="NZ_JAIMJA010000039.1"/>
</dbReference>
<proteinExistence type="predicted"/>
<sequence>MSNPTKPKQQKQNRAAKPRVVRHKLLRVELKFKSEMLFAFINRSTTLGIRANTEAAFRRLGVIMHMVIRDKDVKPKIEGWFNEVMADAATSLQEIEAQNAMFAGEQQDDFQITVPDNFQLIMEANHPAYLQLVNLIKIADELSANAENHWYFGAMTDDQKEHCRTQIEYVFNRISNRVAAVTNISGRDGGSYSPQEFVRAVREDRVSFDEKVSTVQLNQQLAKEAKAALAAQQTVDRETKPESESTTPDQVAVVASPVAVDGETKPNNKEEVAA</sequence>
<dbReference type="EMBL" id="JAIMJA010000039">
    <property type="protein sequence ID" value="MCE2597301.1"/>
    <property type="molecule type" value="Genomic_DNA"/>
</dbReference>
<dbReference type="Proteomes" id="UP001201273">
    <property type="component" value="Unassembled WGS sequence"/>
</dbReference>
<reference evidence="2 3" key="1">
    <citation type="journal article" date="2022" name="Environ. Microbiol. Rep.">
        <title>Eco-phylogenetic analyses reveal divergent evolution of vitamin B12 metabolism in the marine bacterial family 'Psychromonadaceae'.</title>
        <authorList>
            <person name="Jin X."/>
            <person name="Yang Y."/>
            <person name="Cao H."/>
            <person name="Gao B."/>
            <person name="Zhao Z."/>
        </authorList>
    </citation>
    <scope>NUCLEOTIDE SEQUENCE [LARGE SCALE GENOMIC DNA]</scope>
    <source>
        <strain evidence="2 3">MKS20</strain>
    </source>
</reference>
<evidence type="ECO:0000313" key="3">
    <source>
        <dbReference type="Proteomes" id="UP001201273"/>
    </source>
</evidence>
<protein>
    <submittedName>
        <fullName evidence="2">Uncharacterized protein</fullName>
    </submittedName>
</protein>
<organism evidence="2 3">
    <name type="scientific">Motilimonas cestriensis</name>
    <dbReference type="NCBI Taxonomy" id="2742685"/>
    <lineage>
        <taxon>Bacteria</taxon>
        <taxon>Pseudomonadati</taxon>
        <taxon>Pseudomonadota</taxon>
        <taxon>Gammaproteobacteria</taxon>
        <taxon>Alteromonadales</taxon>
        <taxon>Alteromonadales genera incertae sedis</taxon>
        <taxon>Motilimonas</taxon>
    </lineage>
</organism>
<feature type="compositionally biased region" description="Basic and acidic residues" evidence="1">
    <location>
        <begin position="262"/>
        <end position="274"/>
    </location>
</feature>
<evidence type="ECO:0000256" key="1">
    <source>
        <dbReference type="SAM" id="MobiDB-lite"/>
    </source>
</evidence>
<keyword evidence="3" id="KW-1185">Reference proteome</keyword>
<feature type="region of interest" description="Disordered" evidence="1">
    <location>
        <begin position="232"/>
        <end position="274"/>
    </location>
</feature>
<gene>
    <name evidence="2" type="ORF">K6Y31_21240</name>
</gene>
<name>A0ABS8WE26_9GAMM</name>
<evidence type="ECO:0000313" key="2">
    <source>
        <dbReference type="EMBL" id="MCE2597301.1"/>
    </source>
</evidence>